<dbReference type="SUPFAM" id="SSF50814">
    <property type="entry name" value="Lipocalins"/>
    <property type="match status" value="1"/>
</dbReference>
<dbReference type="InterPro" id="IPR044682">
    <property type="entry name" value="VDE"/>
</dbReference>
<dbReference type="InterPro" id="IPR010788">
    <property type="entry name" value="VDE_dom"/>
</dbReference>
<dbReference type="Gene3D" id="2.40.128.20">
    <property type="match status" value="1"/>
</dbReference>
<dbReference type="OrthoDB" id="10258187at2759"/>
<dbReference type="AlphaFoldDB" id="K0R8I3"/>
<dbReference type="EMBL" id="AGNL01044415">
    <property type="protein sequence ID" value="EJK49813.1"/>
    <property type="molecule type" value="Genomic_DNA"/>
</dbReference>
<feature type="signal peptide" evidence="1">
    <location>
        <begin position="1"/>
        <end position="23"/>
    </location>
</feature>
<keyword evidence="4" id="KW-1185">Reference proteome</keyword>
<keyword evidence="1" id="KW-0732">Signal</keyword>
<feature type="chain" id="PRO_5030172972" description="VDE lipocalin domain-containing protein" evidence="1">
    <location>
        <begin position="24"/>
        <end position="401"/>
    </location>
</feature>
<dbReference type="OMA" id="TLVGKWY"/>
<dbReference type="InterPro" id="IPR012674">
    <property type="entry name" value="Calycin"/>
</dbReference>
<evidence type="ECO:0000259" key="2">
    <source>
        <dbReference type="Pfam" id="PF07137"/>
    </source>
</evidence>
<evidence type="ECO:0000256" key="1">
    <source>
        <dbReference type="SAM" id="SignalP"/>
    </source>
</evidence>
<comment type="caution">
    <text evidence="3">The sequence shown here is derived from an EMBL/GenBank/DDBJ whole genome shotgun (WGS) entry which is preliminary data.</text>
</comment>
<sequence length="401" mass="43338">MVLRNALRSGAFLVLSTSHEVAAFGIGPKRIANPRVAAVDCSSDDGASSDSATSPFLSALATAAVTAGLVFGSVPALADTPASATQKYDGFADYAKENKMEQSDVGCFINKCGDQTKNLFSNPRGIKGVSCLGRCKGEQACATRCFAEFGSEDLNNWLSCTIEENECVKVPKNVDNSAEEVGYGSALKKFDPSTLVGKWYKTDGLNPNYDLFPCQTNTFDFSDDSKKELDMGIFLRVSRPEEYGGGFWDNNLKEHMIVDASMPEMPNPTGRTMHTEGKMYGLKFEENWFILGESNGEKDVPPFKLVAYKGHTLQGNYEGAFVYAKEPIIPSAAIPAVKEAAAKAGLDFDKFTRIDNACPIGDSLNDASADTGTSTKDWINLVVGEGGVIDWISPGWRGEYK</sequence>
<dbReference type="GO" id="GO:0046422">
    <property type="term" value="F:violaxanthin de-epoxidase activity"/>
    <property type="evidence" value="ECO:0007669"/>
    <property type="project" value="InterPro"/>
</dbReference>
<gene>
    <name evidence="3" type="ORF">THAOC_31281</name>
</gene>
<protein>
    <recommendedName>
        <fullName evidence="2">VDE lipocalin domain-containing protein</fullName>
    </recommendedName>
</protein>
<dbReference type="eggNOG" id="ENOG502RY6Z">
    <property type="taxonomic scope" value="Eukaryota"/>
</dbReference>
<proteinExistence type="predicted"/>
<dbReference type="Pfam" id="PF07137">
    <property type="entry name" value="VDE"/>
    <property type="match status" value="1"/>
</dbReference>
<reference evidence="3 4" key="1">
    <citation type="journal article" date="2012" name="Genome Biol.">
        <title>Genome and low-iron response of an oceanic diatom adapted to chronic iron limitation.</title>
        <authorList>
            <person name="Lommer M."/>
            <person name="Specht M."/>
            <person name="Roy A.S."/>
            <person name="Kraemer L."/>
            <person name="Andreson R."/>
            <person name="Gutowska M.A."/>
            <person name="Wolf J."/>
            <person name="Bergner S.V."/>
            <person name="Schilhabel M.B."/>
            <person name="Klostermeier U.C."/>
            <person name="Beiko R.G."/>
            <person name="Rosenstiel P."/>
            <person name="Hippler M."/>
            <person name="Laroche J."/>
        </authorList>
    </citation>
    <scope>NUCLEOTIDE SEQUENCE [LARGE SCALE GENOMIC DNA]</scope>
    <source>
        <strain evidence="3 4">CCMP1005</strain>
    </source>
</reference>
<name>K0R8I3_THAOC</name>
<dbReference type="PANTHER" id="PTHR33970">
    <property type="entry name" value="VIOLAXANTHIN DE-EPOXIDASE, CHLOROPLASTIC-RELATED"/>
    <property type="match status" value="1"/>
</dbReference>
<evidence type="ECO:0000313" key="3">
    <source>
        <dbReference type="EMBL" id="EJK49813.1"/>
    </source>
</evidence>
<feature type="domain" description="VDE lipocalin" evidence="2">
    <location>
        <begin position="105"/>
        <end position="356"/>
    </location>
</feature>
<organism evidence="3 4">
    <name type="scientific">Thalassiosira oceanica</name>
    <name type="common">Marine diatom</name>
    <dbReference type="NCBI Taxonomy" id="159749"/>
    <lineage>
        <taxon>Eukaryota</taxon>
        <taxon>Sar</taxon>
        <taxon>Stramenopiles</taxon>
        <taxon>Ochrophyta</taxon>
        <taxon>Bacillariophyta</taxon>
        <taxon>Coscinodiscophyceae</taxon>
        <taxon>Thalassiosirophycidae</taxon>
        <taxon>Thalassiosirales</taxon>
        <taxon>Thalassiosiraceae</taxon>
        <taxon>Thalassiosira</taxon>
    </lineage>
</organism>
<dbReference type="PANTHER" id="PTHR33970:SF1">
    <property type="entry name" value="VIOLAXANTHIN DE-EPOXIDASE, CHLOROPLASTIC"/>
    <property type="match status" value="1"/>
</dbReference>
<dbReference type="Proteomes" id="UP000266841">
    <property type="component" value="Unassembled WGS sequence"/>
</dbReference>
<accession>K0R8I3</accession>
<evidence type="ECO:0000313" key="4">
    <source>
        <dbReference type="Proteomes" id="UP000266841"/>
    </source>
</evidence>
<dbReference type="GO" id="GO:0010028">
    <property type="term" value="P:xanthophyll cycle"/>
    <property type="evidence" value="ECO:0007669"/>
    <property type="project" value="InterPro"/>
</dbReference>